<reference evidence="3 4" key="1">
    <citation type="submission" date="2012-12" db="EMBL/GenBank/DDBJ databases">
        <title>Whole genome shotgun sequence of Gordonia hirsuta NBRC 16056.</title>
        <authorList>
            <person name="Isaki-Nakamura S."/>
            <person name="Hosoyama A."/>
            <person name="Tsuchikane K."/>
            <person name="Katsumata H."/>
            <person name="Baba S."/>
            <person name="Yamazaki S."/>
            <person name="Fujita N."/>
        </authorList>
    </citation>
    <scope>NUCLEOTIDE SEQUENCE [LARGE SCALE GENOMIC DNA]</scope>
    <source>
        <strain evidence="3 4">NBRC 16056</strain>
    </source>
</reference>
<evidence type="ECO:0000259" key="2">
    <source>
        <dbReference type="PROSITE" id="PS51186"/>
    </source>
</evidence>
<dbReference type="CDD" id="cd04301">
    <property type="entry name" value="NAT_SF"/>
    <property type="match status" value="1"/>
</dbReference>
<dbReference type="EMBL" id="BANT01000025">
    <property type="protein sequence ID" value="GAC57785.1"/>
    <property type="molecule type" value="Genomic_DNA"/>
</dbReference>
<name>L7L9G4_9ACTN</name>
<dbReference type="AlphaFoldDB" id="L7L9G4"/>
<dbReference type="RefSeq" id="WP_005940630.1">
    <property type="nucleotide sequence ID" value="NZ_ATVK01000013.1"/>
</dbReference>
<dbReference type="Pfam" id="PF00583">
    <property type="entry name" value="Acetyltransf_1"/>
    <property type="match status" value="1"/>
</dbReference>
<dbReference type="InterPro" id="IPR013815">
    <property type="entry name" value="ATP_grasp_subdomain_1"/>
</dbReference>
<feature type="domain" description="N-acetyltransferase" evidence="2">
    <location>
        <begin position="39"/>
        <end position="190"/>
    </location>
</feature>
<dbReference type="SUPFAM" id="SSF55729">
    <property type="entry name" value="Acyl-CoA N-acyltransferases (Nat)"/>
    <property type="match status" value="1"/>
</dbReference>
<protein>
    <submittedName>
        <fullName evidence="3">Putative acetate--CoA ligase</fullName>
    </submittedName>
</protein>
<dbReference type="Gene3D" id="3.40.50.720">
    <property type="entry name" value="NAD(P)-binding Rossmann-like Domain"/>
    <property type="match status" value="1"/>
</dbReference>
<gene>
    <name evidence="3" type="ORF">GOHSU_25_00200</name>
</gene>
<dbReference type="InterPro" id="IPR016102">
    <property type="entry name" value="Succinyl-CoA_synth-like"/>
</dbReference>
<dbReference type="InterPro" id="IPR000182">
    <property type="entry name" value="GNAT_dom"/>
</dbReference>
<organism evidence="3 4">
    <name type="scientific">Gordonia hirsuta DSM 44140 = NBRC 16056</name>
    <dbReference type="NCBI Taxonomy" id="1121927"/>
    <lineage>
        <taxon>Bacteria</taxon>
        <taxon>Bacillati</taxon>
        <taxon>Actinomycetota</taxon>
        <taxon>Actinomycetes</taxon>
        <taxon>Mycobacteriales</taxon>
        <taxon>Gordoniaceae</taxon>
        <taxon>Gordonia</taxon>
    </lineage>
</organism>
<dbReference type="InterPro" id="IPR036291">
    <property type="entry name" value="NAD(P)-bd_dom_sf"/>
</dbReference>
<comment type="caution">
    <text evidence="3">The sequence shown here is derived from an EMBL/GenBank/DDBJ whole genome shotgun (WGS) entry which is preliminary data.</text>
</comment>
<dbReference type="PROSITE" id="PS51186">
    <property type="entry name" value="GNAT"/>
    <property type="match status" value="1"/>
</dbReference>
<keyword evidence="4" id="KW-1185">Reference proteome</keyword>
<evidence type="ECO:0000313" key="4">
    <source>
        <dbReference type="Proteomes" id="UP000053405"/>
    </source>
</evidence>
<dbReference type="Gene3D" id="3.30.1490.20">
    <property type="entry name" value="ATP-grasp fold, A domain"/>
    <property type="match status" value="1"/>
</dbReference>
<dbReference type="Gene3D" id="3.40.50.261">
    <property type="entry name" value="Succinyl-CoA synthetase domains"/>
    <property type="match status" value="2"/>
</dbReference>
<dbReference type="Pfam" id="PF13607">
    <property type="entry name" value="Succ_CoA_lig"/>
    <property type="match status" value="1"/>
</dbReference>
<dbReference type="eggNOG" id="COG1042">
    <property type="taxonomic scope" value="Bacteria"/>
</dbReference>
<dbReference type="SMART" id="SM00881">
    <property type="entry name" value="CoA_binding"/>
    <property type="match status" value="1"/>
</dbReference>
<dbReference type="InterPro" id="IPR003781">
    <property type="entry name" value="CoA-bd"/>
</dbReference>
<proteinExistence type="predicted"/>
<dbReference type="SUPFAM" id="SSF56059">
    <property type="entry name" value="Glutathione synthetase ATP-binding domain-like"/>
    <property type="match status" value="1"/>
</dbReference>
<dbReference type="SUPFAM" id="SSF51735">
    <property type="entry name" value="NAD(P)-binding Rossmann-fold domains"/>
    <property type="match status" value="1"/>
</dbReference>
<dbReference type="GO" id="GO:0016874">
    <property type="term" value="F:ligase activity"/>
    <property type="evidence" value="ECO:0007669"/>
    <property type="project" value="UniProtKB-KW"/>
</dbReference>
<feature type="region of interest" description="Disordered" evidence="1">
    <location>
        <begin position="1"/>
        <end position="24"/>
    </location>
</feature>
<dbReference type="PANTHER" id="PTHR42793:SF1">
    <property type="entry name" value="PEPTIDYL-LYSINE N-ACETYLTRANSFERASE PATZ"/>
    <property type="match status" value="1"/>
</dbReference>
<dbReference type="Proteomes" id="UP000053405">
    <property type="component" value="Unassembled WGS sequence"/>
</dbReference>
<dbReference type="Pfam" id="PF13549">
    <property type="entry name" value="ATP-grasp_5"/>
    <property type="match status" value="1"/>
</dbReference>
<evidence type="ECO:0000313" key="3">
    <source>
        <dbReference type="EMBL" id="GAC57785.1"/>
    </source>
</evidence>
<dbReference type="Gene3D" id="3.30.470.20">
    <property type="entry name" value="ATP-grasp fold, B domain"/>
    <property type="match status" value="1"/>
</dbReference>
<dbReference type="STRING" id="1121927.GOHSU_25_00200"/>
<dbReference type="GO" id="GO:0016747">
    <property type="term" value="F:acyltransferase activity, transferring groups other than amino-acyl groups"/>
    <property type="evidence" value="ECO:0007669"/>
    <property type="project" value="InterPro"/>
</dbReference>
<sequence length="897" mass="95086">MSDADRPDLAADADSAPEERPSYPEDWRADVLAADGGVVHLRPITPDDAFKLVSFHSRLSEETRFLRYFESHATLSAEEVYRATHVDNRYRVGLVALLGDEIIAVGVYEGQPEQTTAEVAFVVSDEHQRRGLGSVLLEHLAGAAAENGIERFDAYVLAENPSMVRVFEEAGYQVSGTADGEILELEFAIDPSEALLQVRNARERASESRSVRNLLSPRSIAVIGASPRPGKVGQAVLANLLAGKYTGPVFPVNATRGAVQGVRAYPTVRDIPDRVDLAIVAVPAADIDDVLDDCLDKGVKGLLVLSAGFADSDADGYAAQRRLVREARLHGMRLVGPNALGIANNAPDVAMNATLAPQIPGRGRAGFFCQSDPLGATVLREAAARRLGLSTFVSAGNRADVSANDLLQYWDSDPDTDVVLLYLESLGNPHKFVHLARRMGRDKPIVVVRSSRIDRPDAHGSAPAIDNTVAANVFSQAGVIAVDSIVEMFDCATVLCHQPLLAGPRIAVISTSAPLGWLAVDVAGSGGLTAVRTEIIGPTAEPAEFGETLAAVVADPAVDAVVALVVPPVPIPMEPFAAPLREVAKSSDKPIVTTFSGANGIPEALAVNGNDGMPAFGSVPSFPDPDRAVRALQRVWRYAVWRSRPVSEPRVPDGIDLERAHGLVVTALRHGVSAGGWLSDTQVAALLECFGIHLVDFREALTAQEAVAGAEELGYPVALKATSHGWRHRADLRGVRLDLESAAEVRRAYQDLAGISGSPLLHVQQMADKGVGCVIAMHDDPSVGSVISFGLSGMVTELLGDRAFRALPLGPEDARQLVVAPRAAPLLGGLANTEAADTEALADLVERVSALCEGIPEIRELRLEPILASSAGAAVLTGHVRIGSESSRRGLVPRRIT</sequence>
<evidence type="ECO:0000256" key="1">
    <source>
        <dbReference type="SAM" id="MobiDB-lite"/>
    </source>
</evidence>
<accession>L7L9G4</accession>
<dbReference type="Gene3D" id="3.40.630.30">
    <property type="match status" value="1"/>
</dbReference>
<dbReference type="PANTHER" id="PTHR42793">
    <property type="entry name" value="COA BINDING DOMAIN CONTAINING PROTEIN"/>
    <property type="match status" value="1"/>
</dbReference>
<dbReference type="SUPFAM" id="SSF52210">
    <property type="entry name" value="Succinyl-CoA synthetase domains"/>
    <property type="match status" value="2"/>
</dbReference>
<dbReference type="InterPro" id="IPR032875">
    <property type="entry name" value="Succ_CoA_lig_flav_dom"/>
</dbReference>
<dbReference type="GO" id="GO:0005524">
    <property type="term" value="F:ATP binding"/>
    <property type="evidence" value="ECO:0007669"/>
    <property type="project" value="InterPro"/>
</dbReference>
<dbReference type="Pfam" id="PF13380">
    <property type="entry name" value="CoA_binding_2"/>
    <property type="match status" value="1"/>
</dbReference>
<dbReference type="InterPro" id="IPR016181">
    <property type="entry name" value="Acyl_CoA_acyltransferase"/>
</dbReference>
<dbReference type="eggNOG" id="COG1670">
    <property type="taxonomic scope" value="Bacteria"/>
</dbReference>
<keyword evidence="3" id="KW-0436">Ligase</keyword>